<dbReference type="Proteomes" id="UP000777002">
    <property type="component" value="Unassembled WGS sequence"/>
</dbReference>
<evidence type="ECO:0000313" key="1">
    <source>
        <dbReference type="EMBL" id="MBM6928519.1"/>
    </source>
</evidence>
<keyword evidence="2" id="KW-1185">Reference proteome</keyword>
<gene>
    <name evidence="1" type="ORF">H5985_04455</name>
</gene>
<name>A0ABS2GSV1_9BURK</name>
<protein>
    <submittedName>
        <fullName evidence="1">Uncharacterized protein</fullName>
    </submittedName>
</protein>
<dbReference type="RefSeq" id="WP_205050116.1">
    <property type="nucleotide sequence ID" value="NZ_JACJKX010000006.1"/>
</dbReference>
<evidence type="ECO:0000313" key="2">
    <source>
        <dbReference type="Proteomes" id="UP000777002"/>
    </source>
</evidence>
<comment type="caution">
    <text evidence="1">The sequence shown here is derived from an EMBL/GenBank/DDBJ whole genome shotgun (WGS) entry which is preliminary data.</text>
</comment>
<dbReference type="EMBL" id="JACJKX010000006">
    <property type="protein sequence ID" value="MBM6928519.1"/>
    <property type="molecule type" value="Genomic_DNA"/>
</dbReference>
<reference evidence="1 2" key="1">
    <citation type="journal article" date="2021" name="Sci. Rep.">
        <title>The distribution of antibiotic resistance genes in chicken gut microbiota commensals.</title>
        <authorList>
            <person name="Juricova H."/>
            <person name="Matiasovicova J."/>
            <person name="Kubasova T."/>
            <person name="Cejkova D."/>
            <person name="Rychlik I."/>
        </authorList>
    </citation>
    <scope>NUCLEOTIDE SEQUENCE [LARGE SCALE GENOMIC DNA]</scope>
    <source>
        <strain evidence="1 2">An562</strain>
    </source>
</reference>
<proteinExistence type="predicted"/>
<sequence length="415" mass="47740">MSSDFEFSIPSNTSLDAPSDIFARILLAFYLSFCRSSEVKPWHSLVISYPLSQEEGNQKIEDLRVSIRSLASTMILHDDYSVQLFKAVQVSTQNGWKIFKVSPEPDAMDLMEPNVNYDRLLPLLWKLTEYSSNLKLGFTEHLYRKLRQSGLDVDISAQFSKVVPHTTKKPLPKNFVNITMLWDRGPARVVRPDNNEIRTLSATKGCKVRLSASRFFPAPTCYYTPLADPYARALQAFILHCKEHSLVGFSIYLHPNTASWSNWSDNNIPYLESICRQVIETSKTEIRQNYVRTQPISGTLEVTTSPWRASFKFDDPSYQDGELNHWYLMGQILGTREATNGPHFVTQVQKQFRKYFWALEDEFGIEISVNGSFLWDGDISPVLDRNKPLKVWSHHPTELLGEIELNKRLKEENDS</sequence>
<organism evidence="1 2">
    <name type="scientific">Parasutterella secunda</name>
    <dbReference type="NCBI Taxonomy" id="626947"/>
    <lineage>
        <taxon>Bacteria</taxon>
        <taxon>Pseudomonadati</taxon>
        <taxon>Pseudomonadota</taxon>
        <taxon>Betaproteobacteria</taxon>
        <taxon>Burkholderiales</taxon>
        <taxon>Sutterellaceae</taxon>
        <taxon>Parasutterella</taxon>
    </lineage>
</organism>
<accession>A0ABS2GSV1</accession>